<evidence type="ECO:0000313" key="3">
    <source>
        <dbReference type="Proteomes" id="UP000307440"/>
    </source>
</evidence>
<evidence type="ECO:0000313" key="2">
    <source>
        <dbReference type="EMBL" id="TFK25706.1"/>
    </source>
</evidence>
<name>A0A5C3KYP9_COPMA</name>
<organism evidence="2 3">
    <name type="scientific">Coprinopsis marcescibilis</name>
    <name type="common">Agaric fungus</name>
    <name type="synonym">Psathyrella marcescibilis</name>
    <dbReference type="NCBI Taxonomy" id="230819"/>
    <lineage>
        <taxon>Eukaryota</taxon>
        <taxon>Fungi</taxon>
        <taxon>Dikarya</taxon>
        <taxon>Basidiomycota</taxon>
        <taxon>Agaricomycotina</taxon>
        <taxon>Agaricomycetes</taxon>
        <taxon>Agaricomycetidae</taxon>
        <taxon>Agaricales</taxon>
        <taxon>Agaricineae</taxon>
        <taxon>Psathyrellaceae</taxon>
        <taxon>Coprinopsis</taxon>
    </lineage>
</organism>
<evidence type="ECO:0000256" key="1">
    <source>
        <dbReference type="SAM" id="SignalP"/>
    </source>
</evidence>
<feature type="chain" id="PRO_5022842626" description="Secreted protein" evidence="1">
    <location>
        <begin position="27"/>
        <end position="102"/>
    </location>
</feature>
<dbReference type="EMBL" id="ML210183">
    <property type="protein sequence ID" value="TFK25706.1"/>
    <property type="molecule type" value="Genomic_DNA"/>
</dbReference>
<evidence type="ECO:0008006" key="4">
    <source>
        <dbReference type="Google" id="ProtNLM"/>
    </source>
</evidence>
<feature type="signal peptide" evidence="1">
    <location>
        <begin position="1"/>
        <end position="26"/>
    </location>
</feature>
<accession>A0A5C3KYP9</accession>
<dbReference type="Proteomes" id="UP000307440">
    <property type="component" value="Unassembled WGS sequence"/>
</dbReference>
<sequence length="102" mass="11470">MRCPELQIIPIFLAVLFDWFVGDAAAGVPGRANNPARNISSVKRSVGILQWFPQSHDGLEILASEMQLKTVISMSYASHHVSQKIWKALHLFLHSIRFDASR</sequence>
<proteinExistence type="predicted"/>
<reference evidence="2 3" key="1">
    <citation type="journal article" date="2019" name="Nat. Ecol. Evol.">
        <title>Megaphylogeny resolves global patterns of mushroom evolution.</title>
        <authorList>
            <person name="Varga T."/>
            <person name="Krizsan K."/>
            <person name="Foldi C."/>
            <person name="Dima B."/>
            <person name="Sanchez-Garcia M."/>
            <person name="Sanchez-Ramirez S."/>
            <person name="Szollosi G.J."/>
            <person name="Szarkandi J.G."/>
            <person name="Papp V."/>
            <person name="Albert L."/>
            <person name="Andreopoulos W."/>
            <person name="Angelini C."/>
            <person name="Antonin V."/>
            <person name="Barry K.W."/>
            <person name="Bougher N.L."/>
            <person name="Buchanan P."/>
            <person name="Buyck B."/>
            <person name="Bense V."/>
            <person name="Catcheside P."/>
            <person name="Chovatia M."/>
            <person name="Cooper J."/>
            <person name="Damon W."/>
            <person name="Desjardin D."/>
            <person name="Finy P."/>
            <person name="Geml J."/>
            <person name="Haridas S."/>
            <person name="Hughes K."/>
            <person name="Justo A."/>
            <person name="Karasinski D."/>
            <person name="Kautmanova I."/>
            <person name="Kiss B."/>
            <person name="Kocsube S."/>
            <person name="Kotiranta H."/>
            <person name="LaButti K.M."/>
            <person name="Lechner B.E."/>
            <person name="Liimatainen K."/>
            <person name="Lipzen A."/>
            <person name="Lukacs Z."/>
            <person name="Mihaltcheva S."/>
            <person name="Morgado L.N."/>
            <person name="Niskanen T."/>
            <person name="Noordeloos M.E."/>
            <person name="Ohm R.A."/>
            <person name="Ortiz-Santana B."/>
            <person name="Ovrebo C."/>
            <person name="Racz N."/>
            <person name="Riley R."/>
            <person name="Savchenko A."/>
            <person name="Shiryaev A."/>
            <person name="Soop K."/>
            <person name="Spirin V."/>
            <person name="Szebenyi C."/>
            <person name="Tomsovsky M."/>
            <person name="Tulloss R.E."/>
            <person name="Uehling J."/>
            <person name="Grigoriev I.V."/>
            <person name="Vagvolgyi C."/>
            <person name="Papp T."/>
            <person name="Martin F.M."/>
            <person name="Miettinen O."/>
            <person name="Hibbett D.S."/>
            <person name="Nagy L.G."/>
        </authorList>
    </citation>
    <scope>NUCLEOTIDE SEQUENCE [LARGE SCALE GENOMIC DNA]</scope>
    <source>
        <strain evidence="2 3">CBS 121175</strain>
    </source>
</reference>
<keyword evidence="3" id="KW-1185">Reference proteome</keyword>
<gene>
    <name evidence="2" type="ORF">FA15DRAFT_335169</name>
</gene>
<dbReference type="AlphaFoldDB" id="A0A5C3KYP9"/>
<keyword evidence="1" id="KW-0732">Signal</keyword>
<protein>
    <recommendedName>
        <fullName evidence="4">Secreted protein</fullName>
    </recommendedName>
</protein>